<gene>
    <name evidence="9" type="ORF">ABENE_10865</name>
</gene>
<evidence type="ECO:0000259" key="7">
    <source>
        <dbReference type="Pfam" id="PF00593"/>
    </source>
</evidence>
<keyword evidence="10" id="KW-1185">Reference proteome</keyword>
<feature type="signal peptide" evidence="6">
    <location>
        <begin position="1"/>
        <end position="28"/>
    </location>
</feature>
<dbReference type="InterPro" id="IPR012910">
    <property type="entry name" value="Plug_dom"/>
</dbReference>
<dbReference type="eggNOG" id="COG4771">
    <property type="taxonomic scope" value="Bacteria"/>
</dbReference>
<dbReference type="PANTHER" id="PTHR40980:SF3">
    <property type="entry name" value="TONB-DEPENDENT RECEPTOR-LIKE BETA-BARREL DOMAIN-CONTAINING PROTEIN"/>
    <property type="match status" value="1"/>
</dbReference>
<evidence type="ECO:0008006" key="11">
    <source>
        <dbReference type="Google" id="ProtNLM"/>
    </source>
</evidence>
<dbReference type="GO" id="GO:0009279">
    <property type="term" value="C:cell outer membrane"/>
    <property type="evidence" value="ECO:0007669"/>
    <property type="project" value="UniProtKB-SubCell"/>
</dbReference>
<dbReference type="eggNOG" id="COG1629">
    <property type="taxonomic scope" value="Bacteria"/>
</dbReference>
<keyword evidence="6" id="KW-0732">Signal</keyword>
<dbReference type="InterPro" id="IPR010104">
    <property type="entry name" value="TonB_rcpt_bac"/>
</dbReference>
<dbReference type="PANTHER" id="PTHR40980">
    <property type="entry name" value="PLUG DOMAIN-CONTAINING PROTEIN"/>
    <property type="match status" value="1"/>
</dbReference>
<sequence>MFKAPKNKTALLAATGLAAAMMCAPALAQETTAEPATTAAEKAATAKAEASSDVVVIVRGVRGSMKDSADKKRRSKQISDSVSAEDAGKLPDNNVTEALAHVTGVQITRKHGEGADMAIRGIQEVGTTVNGNAAGGGNMRSMNHNAENGAICTTAINFGECQDQGPTLSDVPAALIKSVTVYKTRTADQIEGGIGGVVNVELRRPLDLKKGWTIAGAYRNSYNSIGDTESPTASLLVANRFDTPIGEMGFLANFGYSKNNYEEQHLVTETVRNFYGNATINGQPGWKYNPILGGTLTPAYVTAYRVWNGLQDGTNERPTANLAYQWRVNDNLDFVVEGSWFGSKEGGENDYMSVITGEGSSAQRFDDVVTQADGVTIKSMTINNPNGVPFSMWSSYWARKMDTYSTNFETHYHKDKLQINGSVQYNWTNMTSNNLSQQLAVTGLNTIGVDFDNGSAHGVLISLPNPAALRDPANYTFTQLHHEVAWSDSRDFNGQLDLTYSVSDDWLVRSIQTGFRVSSKFVNNYFAYRDATFKTPLKNMPTADTLVNTTLGNNAFSASSFYHLSGEALLANFDDVRAFAVANMTNPSWGGDWSLPVPSDRDHNSYGEKEFTRAWYGQLNLAFDALFPVDGIIGVRTVATDGMSLNTRLVDGEAISNDTPAKSFHDAMPNASATIHFKPNLQLRLSYDVSVQRPAFSQLSSAVHIDTTNKSGWGGNADLKPMKGPNYDASLEYYFGHGGVASFAAYLKKPEGQLFWQIVNKTAGELGVSGVDPATIFNYTTPYNAGQGTYQGYEFNVQGFFEFLPSFWKNFGAGFNYTYNQVFKLDIPNDPSNASAGSSSFHGPWTSKDTYNLQVYYDTPEFNARVAYNFRSKFYGDPNTDFPNYTYTNGNTSRLDASIAYTPVKWMTLTLEGTNLLNNNQIGYYGYEYFNAETRLQGRTVQVGARFRY</sequence>
<evidence type="ECO:0000256" key="3">
    <source>
        <dbReference type="ARBA" id="ARBA00023237"/>
    </source>
</evidence>
<dbReference type="InterPro" id="IPR037066">
    <property type="entry name" value="Plug_dom_sf"/>
</dbReference>
<proteinExistence type="inferred from homology"/>
<comment type="subcellular location">
    <subcellularLocation>
        <location evidence="1 4">Cell outer membrane</location>
    </subcellularLocation>
</comment>
<dbReference type="Gene3D" id="2.170.130.10">
    <property type="entry name" value="TonB-dependent receptor, plug domain"/>
    <property type="match status" value="1"/>
</dbReference>
<keyword evidence="2 4" id="KW-0472">Membrane</keyword>
<dbReference type="OrthoDB" id="5476657at2"/>
<evidence type="ECO:0000313" key="10">
    <source>
        <dbReference type="Proteomes" id="UP000017837"/>
    </source>
</evidence>
<evidence type="ECO:0000256" key="4">
    <source>
        <dbReference type="RuleBase" id="RU003357"/>
    </source>
</evidence>
<keyword evidence="4" id="KW-0798">TonB box</keyword>
<dbReference type="NCBIfam" id="TIGR01782">
    <property type="entry name" value="TonB-Xanth-Caul"/>
    <property type="match status" value="1"/>
</dbReference>
<dbReference type="InterPro" id="IPR000531">
    <property type="entry name" value="Beta-barrel_TonB"/>
</dbReference>
<dbReference type="Gene3D" id="2.40.170.20">
    <property type="entry name" value="TonB-dependent receptor, beta-barrel domain"/>
    <property type="match status" value="1"/>
</dbReference>
<dbReference type="SUPFAM" id="SSF56935">
    <property type="entry name" value="Porins"/>
    <property type="match status" value="1"/>
</dbReference>
<reference evidence="9 10" key="1">
    <citation type="journal article" date="2014" name="Nature">
        <title>Sequential evolution of bacterial morphology by co-option of a developmental regulator.</title>
        <authorList>
            <person name="Jiang C."/>
            <person name="Brown P.J."/>
            <person name="Ducret A."/>
            <person name="Brun Y.V."/>
        </authorList>
    </citation>
    <scope>NUCLEOTIDE SEQUENCE [LARGE SCALE GENOMIC DNA]</scope>
    <source>
        <strain evidence="9 10">DSM 16100</strain>
    </source>
</reference>
<evidence type="ECO:0000313" key="9">
    <source>
        <dbReference type="EMBL" id="ESQ91151.1"/>
    </source>
</evidence>
<dbReference type="PATRIC" id="fig|1121022.4.peg.2196"/>
<dbReference type="EMBL" id="AWGB01000018">
    <property type="protein sequence ID" value="ESQ91151.1"/>
    <property type="molecule type" value="Genomic_DNA"/>
</dbReference>
<evidence type="ECO:0000256" key="1">
    <source>
        <dbReference type="ARBA" id="ARBA00004442"/>
    </source>
</evidence>
<feature type="chain" id="PRO_5004725001" description="TonB-denpendent receptor" evidence="6">
    <location>
        <begin position="29"/>
        <end position="949"/>
    </location>
</feature>
<dbReference type="Pfam" id="PF07715">
    <property type="entry name" value="Plug"/>
    <property type="match status" value="1"/>
</dbReference>
<feature type="domain" description="TonB-dependent receptor plug" evidence="8">
    <location>
        <begin position="72"/>
        <end position="197"/>
    </location>
</feature>
<organism evidence="9 10">
    <name type="scientific">Asticcacaulis benevestitus DSM 16100 = ATCC BAA-896</name>
    <dbReference type="NCBI Taxonomy" id="1121022"/>
    <lineage>
        <taxon>Bacteria</taxon>
        <taxon>Pseudomonadati</taxon>
        <taxon>Pseudomonadota</taxon>
        <taxon>Alphaproteobacteria</taxon>
        <taxon>Caulobacterales</taxon>
        <taxon>Caulobacteraceae</taxon>
        <taxon>Asticcacaulis</taxon>
    </lineage>
</organism>
<evidence type="ECO:0000256" key="5">
    <source>
        <dbReference type="SAM" id="MobiDB-lite"/>
    </source>
</evidence>
<comment type="caution">
    <text evidence="9">The sequence shown here is derived from an EMBL/GenBank/DDBJ whole genome shotgun (WGS) entry which is preliminary data.</text>
</comment>
<comment type="similarity">
    <text evidence="4">Belongs to the TonB-dependent receptor family.</text>
</comment>
<feature type="domain" description="TonB-dependent receptor-like beta-barrel" evidence="7">
    <location>
        <begin position="451"/>
        <end position="916"/>
    </location>
</feature>
<dbReference type="AlphaFoldDB" id="V4PS78"/>
<accession>V4PS78</accession>
<dbReference type="Proteomes" id="UP000017837">
    <property type="component" value="Unassembled WGS sequence"/>
</dbReference>
<feature type="region of interest" description="Disordered" evidence="5">
    <location>
        <begin position="65"/>
        <end position="90"/>
    </location>
</feature>
<evidence type="ECO:0000259" key="8">
    <source>
        <dbReference type="Pfam" id="PF07715"/>
    </source>
</evidence>
<keyword evidence="3" id="KW-0998">Cell outer membrane</keyword>
<dbReference type="Pfam" id="PF00593">
    <property type="entry name" value="TonB_dep_Rec_b-barrel"/>
    <property type="match status" value="1"/>
</dbReference>
<dbReference type="RefSeq" id="WP_018082600.1">
    <property type="nucleotide sequence ID" value="NZ_AQWM01000016.1"/>
</dbReference>
<name>V4PS78_9CAUL</name>
<dbReference type="InterPro" id="IPR036942">
    <property type="entry name" value="Beta-barrel_TonB_sf"/>
</dbReference>
<evidence type="ECO:0000256" key="2">
    <source>
        <dbReference type="ARBA" id="ARBA00023136"/>
    </source>
</evidence>
<dbReference type="STRING" id="1121022.GCA_000376105_02936"/>
<evidence type="ECO:0000256" key="6">
    <source>
        <dbReference type="SAM" id="SignalP"/>
    </source>
</evidence>
<protein>
    <recommendedName>
        <fullName evidence="11">TonB-denpendent receptor</fullName>
    </recommendedName>
</protein>